<evidence type="ECO:0000313" key="3">
    <source>
        <dbReference type="EMBL" id="MYM70485.1"/>
    </source>
</evidence>
<protein>
    <recommendedName>
        <fullName evidence="5">Flagellin</fullName>
    </recommendedName>
</protein>
<organism evidence="3 4">
    <name type="scientific">Duganella rivi</name>
    <dbReference type="NCBI Taxonomy" id="2666083"/>
    <lineage>
        <taxon>Bacteria</taxon>
        <taxon>Pseudomonadati</taxon>
        <taxon>Pseudomonadota</taxon>
        <taxon>Betaproteobacteria</taxon>
        <taxon>Burkholderiales</taxon>
        <taxon>Oxalobacteraceae</taxon>
        <taxon>Telluria group</taxon>
        <taxon>Duganella</taxon>
    </lineage>
</organism>
<dbReference type="RefSeq" id="WP_161016986.1">
    <property type="nucleotide sequence ID" value="NZ_WWCK01000010.1"/>
</dbReference>
<comment type="caution">
    <text evidence="3">The sequence shown here is derived from an EMBL/GenBank/DDBJ whole genome shotgun (WGS) entry which is preliminary data.</text>
</comment>
<name>A0A7X4GVK6_9BURK</name>
<feature type="compositionally biased region" description="Low complexity" evidence="2">
    <location>
        <begin position="36"/>
        <end position="50"/>
    </location>
</feature>
<keyword evidence="1" id="KW-0175">Coiled coil</keyword>
<dbReference type="EMBL" id="WWCK01000010">
    <property type="protein sequence ID" value="MYM70485.1"/>
    <property type="molecule type" value="Genomic_DNA"/>
</dbReference>
<reference evidence="3 4" key="1">
    <citation type="submission" date="2019-12" db="EMBL/GenBank/DDBJ databases">
        <title>Novel species isolated from a subtropical stream in China.</title>
        <authorList>
            <person name="Lu H."/>
        </authorList>
    </citation>
    <scope>NUCLEOTIDE SEQUENCE [LARGE SCALE GENOMIC DNA]</scope>
    <source>
        <strain evidence="3 4">FT55W</strain>
    </source>
</reference>
<dbReference type="AlphaFoldDB" id="A0A7X4GVK6"/>
<feature type="coiled-coil region" evidence="1">
    <location>
        <begin position="67"/>
        <end position="101"/>
    </location>
</feature>
<evidence type="ECO:0000256" key="1">
    <source>
        <dbReference type="SAM" id="Coils"/>
    </source>
</evidence>
<dbReference type="Proteomes" id="UP000450012">
    <property type="component" value="Unassembled WGS sequence"/>
</dbReference>
<accession>A0A7X4GVK6</accession>
<gene>
    <name evidence="3" type="ORF">GTP45_27285</name>
</gene>
<proteinExistence type="predicted"/>
<feature type="region of interest" description="Disordered" evidence="2">
    <location>
        <begin position="27"/>
        <end position="50"/>
    </location>
</feature>
<sequence length="347" mass="36594">MQITSTATPQVIVPGAHAGNATAVDGTSLGLNGENAATATPVTPTPNSAAPLRRGLNNWDQPLQGDISGAQQALDFLEQSAAQLRNLKADLSARLANRQRADGTLEARVRQFSNSWRNRTTASGGTLDARLKFSNKGTNTTFTVRGMNLANLRNGGREVLAISIGGGQNVRSVVIEPGLSDAQIAQRFDEALAPSGVRAGISDDGQLEFSTAESQWANVRDTIAVQGSGIRFPTGQLNRVKAEAEAPEVDPDSWNTSDLESIRSTLQQVVQALAKVEASIASVHQALMQVTARVQNAAPAATKSGMDQVAQNFVSTTKQPGYQSLLSITSALAGISRERVVSLLSLR</sequence>
<keyword evidence="4" id="KW-1185">Reference proteome</keyword>
<evidence type="ECO:0008006" key="5">
    <source>
        <dbReference type="Google" id="ProtNLM"/>
    </source>
</evidence>
<evidence type="ECO:0000256" key="2">
    <source>
        <dbReference type="SAM" id="MobiDB-lite"/>
    </source>
</evidence>
<evidence type="ECO:0000313" key="4">
    <source>
        <dbReference type="Proteomes" id="UP000450012"/>
    </source>
</evidence>